<feature type="domain" description="NADH:ubiquinone oxidoreductase intermediate-associated protein 30" evidence="3">
    <location>
        <begin position="458"/>
        <end position="576"/>
    </location>
</feature>
<dbReference type="SUPFAM" id="SSF51556">
    <property type="entry name" value="Metallo-dependent hydrolases"/>
    <property type="match status" value="1"/>
</dbReference>
<dbReference type="SUPFAM" id="SSF49785">
    <property type="entry name" value="Galactose-binding domain-like"/>
    <property type="match status" value="1"/>
</dbReference>
<dbReference type="Gene3D" id="3.40.50.10910">
    <property type="entry name" value="Amidohydrolase"/>
    <property type="match status" value="1"/>
</dbReference>
<dbReference type="PANTHER" id="PTHR43135">
    <property type="entry name" value="ALPHA-D-RIBOSE 1-METHYLPHOSPHONATE 5-TRIPHOSPHATE DIPHOSPHATASE"/>
    <property type="match status" value="1"/>
</dbReference>
<accession>A0A4R5TTQ7</accession>
<gene>
    <name evidence="4" type="ORF">E2F46_08985</name>
</gene>
<dbReference type="PANTHER" id="PTHR43135:SF3">
    <property type="entry name" value="ALPHA-D-RIBOSE 1-METHYLPHOSPHONATE 5-TRIPHOSPHATE DIPHOSPHATASE"/>
    <property type="match status" value="1"/>
</dbReference>
<dbReference type="Proteomes" id="UP000294796">
    <property type="component" value="Unassembled WGS sequence"/>
</dbReference>
<evidence type="ECO:0000313" key="4">
    <source>
        <dbReference type="EMBL" id="TDK24403.1"/>
    </source>
</evidence>
<dbReference type="InterPro" id="IPR013857">
    <property type="entry name" value="NADH-UbQ_OxRdtase-assoc_prot30"/>
</dbReference>
<feature type="chain" id="PRO_5020688336" evidence="1">
    <location>
        <begin position="30"/>
        <end position="607"/>
    </location>
</feature>
<sequence>MKRWPELIAATTLCLVLGLAMAMTTPAPASSSADADPAGFVVHGARVFDGERDLGVATVVVRDGRVEAVGADIAVPEGLPVVDGVGKTLLPGFFDAHVHAWGDAQRDMARFGVTSALDMHGMAERLPALRAERDSRDNGSRADLWATGYAITAPGGHGTQYGFPVPTVDADTDIDAFIGERIDDGADFIKLIIEDLSAYGSARRLPTLTDAQVRATVAAAHARQRLAVAHVSTLATARDAIDAGADGLVHVFTDAVADDAFVDAMRARGAFLVPTLSVMASIAGGGEGKALAADARIAPLLTAEQRGTLEADFGGPNPERLQRAIDSVRRLHAAGVDILAGSDAPNPGTAHGTSLHHELELLVRAGLTPVQALAAATSLPARRFGIDDRGHIATGQRADLVLVDGDPLQDITATRAIAAVWKNGHRVERVAGDGVAHAEAVPTDTLVSDFEGGVVAAHFGSWQPTTDQMAGGASVVEHGLVAGGAAGSGGALRVAGEVRPGFAFPWAGVMWFPAAQPMAPMDLSSRRQLVFQVRGDGRGYSAMLFSGASAQAMPSVQAFVAGPEWTEVRLPLAAFQGGDPSQVRGIAFTAGQPHGTFEFFIDAIELR</sequence>
<dbReference type="Gene3D" id="3.30.110.90">
    <property type="entry name" value="Amidohydrolase"/>
    <property type="match status" value="1"/>
</dbReference>
<feature type="domain" description="Amidohydrolase-related" evidence="2">
    <location>
        <begin position="88"/>
        <end position="427"/>
    </location>
</feature>
<dbReference type="OrthoDB" id="9782972at2"/>
<reference evidence="4 5" key="1">
    <citation type="submission" date="2019-03" db="EMBL/GenBank/DDBJ databases">
        <title>Luteimonas zhaokaii sp.nov., isolated from the rectal contents of Plateau pika in Yushu, Qinghai Province, China.</title>
        <authorList>
            <person name="Zhang G."/>
        </authorList>
    </citation>
    <scope>NUCLEOTIDE SEQUENCE [LARGE SCALE GENOMIC DNA]</scope>
    <source>
        <strain evidence="4 5">B9</strain>
    </source>
</reference>
<dbReference type="RefSeq" id="WP_133321735.1">
    <property type="nucleotide sequence ID" value="NZ_SMTF01000005.1"/>
</dbReference>
<dbReference type="InterPro" id="IPR051781">
    <property type="entry name" value="Metallo-dep_Hydrolase"/>
</dbReference>
<organism evidence="4 5">
    <name type="scientific">Luteimonas aestuarii</name>
    <dbReference type="NCBI Taxonomy" id="453837"/>
    <lineage>
        <taxon>Bacteria</taxon>
        <taxon>Pseudomonadati</taxon>
        <taxon>Pseudomonadota</taxon>
        <taxon>Gammaproteobacteria</taxon>
        <taxon>Lysobacterales</taxon>
        <taxon>Lysobacteraceae</taxon>
        <taxon>Luteimonas</taxon>
    </lineage>
</organism>
<feature type="signal peptide" evidence="1">
    <location>
        <begin position="1"/>
        <end position="29"/>
    </location>
</feature>
<evidence type="ECO:0000259" key="3">
    <source>
        <dbReference type="Pfam" id="PF08547"/>
    </source>
</evidence>
<dbReference type="Gene3D" id="2.30.40.10">
    <property type="entry name" value="Urease, subunit C, domain 1"/>
    <property type="match status" value="1"/>
</dbReference>
<dbReference type="EMBL" id="SMTF01000005">
    <property type="protein sequence ID" value="TDK24403.1"/>
    <property type="molecule type" value="Genomic_DNA"/>
</dbReference>
<keyword evidence="4" id="KW-0378">Hydrolase</keyword>
<dbReference type="InterPro" id="IPR006680">
    <property type="entry name" value="Amidohydro-rel"/>
</dbReference>
<proteinExistence type="predicted"/>
<dbReference type="AlphaFoldDB" id="A0A4R5TTQ7"/>
<dbReference type="Pfam" id="PF08547">
    <property type="entry name" value="CIA30"/>
    <property type="match status" value="1"/>
</dbReference>
<name>A0A4R5TTQ7_9GAMM</name>
<dbReference type="SUPFAM" id="SSF51338">
    <property type="entry name" value="Composite domain of metallo-dependent hydrolases"/>
    <property type="match status" value="1"/>
</dbReference>
<evidence type="ECO:0000256" key="1">
    <source>
        <dbReference type="SAM" id="SignalP"/>
    </source>
</evidence>
<dbReference type="InterPro" id="IPR008979">
    <property type="entry name" value="Galactose-bd-like_sf"/>
</dbReference>
<evidence type="ECO:0000313" key="5">
    <source>
        <dbReference type="Proteomes" id="UP000294796"/>
    </source>
</evidence>
<dbReference type="InterPro" id="IPR032466">
    <property type="entry name" value="Metal_Hydrolase"/>
</dbReference>
<protein>
    <submittedName>
        <fullName evidence="4">Amidohydrolase</fullName>
    </submittedName>
</protein>
<dbReference type="Gene3D" id="2.60.120.430">
    <property type="entry name" value="Galactose-binding lectin"/>
    <property type="match status" value="1"/>
</dbReference>
<keyword evidence="5" id="KW-1185">Reference proteome</keyword>
<dbReference type="GO" id="GO:0016810">
    <property type="term" value="F:hydrolase activity, acting on carbon-nitrogen (but not peptide) bonds"/>
    <property type="evidence" value="ECO:0007669"/>
    <property type="project" value="InterPro"/>
</dbReference>
<dbReference type="Gene3D" id="1.20.58.520">
    <property type="entry name" value="Amidohydrolase"/>
    <property type="match status" value="1"/>
</dbReference>
<dbReference type="Pfam" id="PF01979">
    <property type="entry name" value="Amidohydro_1"/>
    <property type="match status" value="1"/>
</dbReference>
<comment type="caution">
    <text evidence="4">The sequence shown here is derived from an EMBL/GenBank/DDBJ whole genome shotgun (WGS) entry which is preliminary data.</text>
</comment>
<evidence type="ECO:0000259" key="2">
    <source>
        <dbReference type="Pfam" id="PF01979"/>
    </source>
</evidence>
<dbReference type="InterPro" id="IPR011059">
    <property type="entry name" value="Metal-dep_hydrolase_composite"/>
</dbReference>
<keyword evidence="1" id="KW-0732">Signal</keyword>